<name>A0AAN9BLA3_9CAEN</name>
<gene>
    <name evidence="1" type="ORF">V1264_016132</name>
</gene>
<proteinExistence type="predicted"/>
<organism evidence="1 2">
    <name type="scientific">Littorina saxatilis</name>
    <dbReference type="NCBI Taxonomy" id="31220"/>
    <lineage>
        <taxon>Eukaryota</taxon>
        <taxon>Metazoa</taxon>
        <taxon>Spiralia</taxon>
        <taxon>Lophotrochozoa</taxon>
        <taxon>Mollusca</taxon>
        <taxon>Gastropoda</taxon>
        <taxon>Caenogastropoda</taxon>
        <taxon>Littorinimorpha</taxon>
        <taxon>Littorinoidea</taxon>
        <taxon>Littorinidae</taxon>
        <taxon>Littorina</taxon>
    </lineage>
</organism>
<dbReference type="AlphaFoldDB" id="A0AAN9BLA3"/>
<keyword evidence="2" id="KW-1185">Reference proteome</keyword>
<protein>
    <submittedName>
        <fullName evidence="1">Uncharacterized protein</fullName>
    </submittedName>
</protein>
<dbReference type="EMBL" id="JBAMIC010000004">
    <property type="protein sequence ID" value="KAK7108386.1"/>
    <property type="molecule type" value="Genomic_DNA"/>
</dbReference>
<accession>A0AAN9BLA3</accession>
<dbReference type="Proteomes" id="UP001374579">
    <property type="component" value="Unassembled WGS sequence"/>
</dbReference>
<evidence type="ECO:0000313" key="1">
    <source>
        <dbReference type="EMBL" id="KAK7108386.1"/>
    </source>
</evidence>
<reference evidence="1 2" key="1">
    <citation type="submission" date="2024-02" db="EMBL/GenBank/DDBJ databases">
        <title>Chromosome-scale genome assembly of the rough periwinkle Littorina saxatilis.</title>
        <authorList>
            <person name="De Jode A."/>
            <person name="Faria R."/>
            <person name="Formenti G."/>
            <person name="Sims Y."/>
            <person name="Smith T.P."/>
            <person name="Tracey A."/>
            <person name="Wood J.M.D."/>
            <person name="Zagrodzka Z.B."/>
            <person name="Johannesson K."/>
            <person name="Butlin R.K."/>
            <person name="Leder E.H."/>
        </authorList>
    </citation>
    <scope>NUCLEOTIDE SEQUENCE [LARGE SCALE GENOMIC DNA]</scope>
    <source>
        <strain evidence="1">Snail1</strain>
        <tissue evidence="1">Muscle</tissue>
    </source>
</reference>
<evidence type="ECO:0000313" key="2">
    <source>
        <dbReference type="Proteomes" id="UP001374579"/>
    </source>
</evidence>
<sequence length="108" mass="12108">MSNGEEDTGGVRDTTREFLRSFTVVDYDSEDEFDELSPIPETPADAIDGASSDIRLDLGEQIIPFKSIFEPAGAYASTKTNFWLPKQPVHVTLDEFERQDLKVLNPNL</sequence>
<comment type="caution">
    <text evidence="1">The sequence shown here is derived from an EMBL/GenBank/DDBJ whole genome shotgun (WGS) entry which is preliminary data.</text>
</comment>